<evidence type="ECO:0000313" key="2">
    <source>
        <dbReference type="Proteomes" id="UP000001548"/>
    </source>
</evidence>
<comment type="caution">
    <text evidence="1">The sequence shown here is derived from an EMBL/GenBank/DDBJ whole genome shotgun (WGS) entry which is preliminary data.</text>
</comment>
<protein>
    <submittedName>
        <fullName evidence="1">Uncharacterized protein</fullName>
    </submittedName>
</protein>
<gene>
    <name evidence="1" type="ORF">GL50803_0019271</name>
</gene>
<sequence>MIAPQTIGPDHGATKQRLGVTSIKTSIGELYVQQHIDSALVTISETGKISHVIRVVSVGSQPETTILFGSRCETDLRLLARELWRKLGCEVILCIGVQKRAYPELKKILNL</sequence>
<dbReference type="KEGG" id="gla:GL50803_0019271"/>
<dbReference type="HOGENOM" id="CLU_2163226_0_0_1"/>
<dbReference type="VEuPathDB" id="GiardiaDB:GL50803_19271"/>
<name>A8B3Q7_GIAIC</name>
<dbReference type="AlphaFoldDB" id="A8B3Q7"/>
<dbReference type="OMA" id="CEVILCI"/>
<dbReference type="InterPro" id="IPR018788">
    <property type="entry name" value="Proteasome_assmbl_chp_3"/>
</dbReference>
<dbReference type="RefSeq" id="XP_001710285.1">
    <property type="nucleotide sequence ID" value="XM_001710233.1"/>
</dbReference>
<evidence type="ECO:0000313" key="1">
    <source>
        <dbReference type="EMBL" id="KAE8303215.1"/>
    </source>
</evidence>
<keyword evidence="2" id="KW-1185">Reference proteome</keyword>
<dbReference type="EMBL" id="AACB03000003">
    <property type="protein sequence ID" value="KAE8303215.1"/>
    <property type="molecule type" value="Genomic_DNA"/>
</dbReference>
<dbReference type="Pfam" id="PF10178">
    <property type="entry name" value="PAC3"/>
    <property type="match status" value="1"/>
</dbReference>
<dbReference type="Proteomes" id="UP000001548">
    <property type="component" value="Unassembled WGS sequence"/>
</dbReference>
<dbReference type="GeneID" id="5703214"/>
<accession>A8B3Q7</accession>
<reference evidence="1 2" key="1">
    <citation type="journal article" date="2007" name="Science">
        <title>Genomic minimalism in the early diverging intestinal parasite Giardia lamblia.</title>
        <authorList>
            <person name="Morrison H.G."/>
            <person name="McArthur A.G."/>
            <person name="Gillin F.D."/>
            <person name="Aley S.B."/>
            <person name="Adam R.D."/>
            <person name="Olsen G.J."/>
            <person name="Best A.A."/>
            <person name="Cande W.Z."/>
            <person name="Chen F."/>
            <person name="Cipriano M.J."/>
            <person name="Davids B.J."/>
            <person name="Dawson S.C."/>
            <person name="Elmendorf H.G."/>
            <person name="Hehl A.B."/>
            <person name="Holder M.E."/>
            <person name="Huse S.M."/>
            <person name="Kim U.U."/>
            <person name="Lasek-Nesselquist E."/>
            <person name="Manning G."/>
            <person name="Nigam A."/>
            <person name="Nixon J.E."/>
            <person name="Palm D."/>
            <person name="Passamaneck N.E."/>
            <person name="Prabhu A."/>
            <person name="Reich C.I."/>
            <person name="Reiner D.S."/>
            <person name="Samuelson J."/>
            <person name="Svard S.G."/>
            <person name="Sogin M.L."/>
        </authorList>
    </citation>
    <scope>NUCLEOTIDE SEQUENCE [LARGE SCALE GENOMIC DNA]</scope>
    <source>
        <strain evidence="1 2">WB C6</strain>
    </source>
</reference>
<dbReference type="GO" id="GO:0043248">
    <property type="term" value="P:proteasome assembly"/>
    <property type="evidence" value="ECO:0007669"/>
    <property type="project" value="InterPro"/>
</dbReference>
<proteinExistence type="predicted"/>
<organism evidence="1 2">
    <name type="scientific">Giardia intestinalis (strain ATCC 50803 / WB clone C6)</name>
    <name type="common">Giardia lamblia</name>
    <dbReference type="NCBI Taxonomy" id="184922"/>
    <lineage>
        <taxon>Eukaryota</taxon>
        <taxon>Metamonada</taxon>
        <taxon>Diplomonadida</taxon>
        <taxon>Hexamitidae</taxon>
        <taxon>Giardiinae</taxon>
        <taxon>Giardia</taxon>
    </lineage>
</organism>